<dbReference type="PANTHER" id="PTHR24148">
    <property type="entry name" value="ANKYRIN REPEAT DOMAIN-CONTAINING PROTEIN 39 HOMOLOG-RELATED"/>
    <property type="match status" value="1"/>
</dbReference>
<evidence type="ECO:0000313" key="3">
    <source>
        <dbReference type="Proteomes" id="UP001244011"/>
    </source>
</evidence>
<evidence type="ECO:0000313" key="2">
    <source>
        <dbReference type="EMBL" id="KAK1766641.1"/>
    </source>
</evidence>
<name>A0AAJ0C2X9_9PEZI</name>
<protein>
    <submittedName>
        <fullName evidence="2">Heterokaryon incompatibility protein-domain-containing protein</fullName>
    </submittedName>
</protein>
<dbReference type="InterPro" id="IPR052895">
    <property type="entry name" value="HetReg/Transcr_Mod"/>
</dbReference>
<evidence type="ECO:0000259" key="1">
    <source>
        <dbReference type="Pfam" id="PF06985"/>
    </source>
</evidence>
<gene>
    <name evidence="2" type="ORF">QBC33DRAFT_541634</name>
</gene>
<sequence>MSVTGEPLGQSAETTDQYRPLDTSKSEIRLLSFENTAKHTPVRLNLHYVSLNDWKPEYVTFRDQNASTSRSQLSEAWSDRFEFTLATPRSEIYDAVTRFTWGDYTCLSYTWGDCAAQKATIFLDGVAIAVNKNLVAALRDLRSGYECQLGIKVWADALCINQADVLDRNAHILRVKDIFGGAFSVTVWTKEHDDLGALSLHLSGERLTLCEVVLREYGREALEELLGVRDRNWGAVEDKDEQLRELVEDVDVLVFDQYHWADSDDEDDYGFGTLHLRDIVRVELWQMFLKKYWSRLWIIQELAVSPSTSTVHWGGCWFQLSTLQAIGDILLAHPGSGDLDSGNWEGLKLRLDLLAFISTWRTLEATSGVTECSLNDASIRELNLLAQHADCSLPQDKVYGLLGLFPSSVSSAVAIDYSRETAVVLAEFCSVVPGWNCN</sequence>
<feature type="domain" description="Heterokaryon incompatibility" evidence="1">
    <location>
        <begin position="104"/>
        <end position="301"/>
    </location>
</feature>
<dbReference type="EMBL" id="MU839011">
    <property type="protein sequence ID" value="KAK1766641.1"/>
    <property type="molecule type" value="Genomic_DNA"/>
</dbReference>
<dbReference type="Proteomes" id="UP001244011">
    <property type="component" value="Unassembled WGS sequence"/>
</dbReference>
<dbReference type="InterPro" id="IPR010730">
    <property type="entry name" value="HET"/>
</dbReference>
<dbReference type="AlphaFoldDB" id="A0AAJ0C2X9"/>
<dbReference type="Pfam" id="PF06985">
    <property type="entry name" value="HET"/>
    <property type="match status" value="1"/>
</dbReference>
<comment type="caution">
    <text evidence="2">The sequence shown here is derived from an EMBL/GenBank/DDBJ whole genome shotgun (WGS) entry which is preliminary data.</text>
</comment>
<proteinExistence type="predicted"/>
<organism evidence="2 3">
    <name type="scientific">Phialemonium atrogriseum</name>
    <dbReference type="NCBI Taxonomy" id="1093897"/>
    <lineage>
        <taxon>Eukaryota</taxon>
        <taxon>Fungi</taxon>
        <taxon>Dikarya</taxon>
        <taxon>Ascomycota</taxon>
        <taxon>Pezizomycotina</taxon>
        <taxon>Sordariomycetes</taxon>
        <taxon>Sordariomycetidae</taxon>
        <taxon>Cephalothecales</taxon>
        <taxon>Cephalothecaceae</taxon>
        <taxon>Phialemonium</taxon>
    </lineage>
</organism>
<accession>A0AAJ0C2X9</accession>
<dbReference type="PANTHER" id="PTHR24148:SF73">
    <property type="entry name" value="HET DOMAIN PROTEIN (AFU_ORTHOLOGUE AFUA_8G01020)"/>
    <property type="match status" value="1"/>
</dbReference>
<reference evidence="2" key="1">
    <citation type="submission" date="2023-06" db="EMBL/GenBank/DDBJ databases">
        <title>Genome-scale phylogeny and comparative genomics of the fungal order Sordariales.</title>
        <authorList>
            <consortium name="Lawrence Berkeley National Laboratory"/>
            <person name="Hensen N."/>
            <person name="Bonometti L."/>
            <person name="Westerberg I."/>
            <person name="Brannstrom I.O."/>
            <person name="Guillou S."/>
            <person name="Cros-Aarteil S."/>
            <person name="Calhoun S."/>
            <person name="Haridas S."/>
            <person name="Kuo A."/>
            <person name="Mondo S."/>
            <person name="Pangilinan J."/>
            <person name="Riley R."/>
            <person name="Labutti K."/>
            <person name="Andreopoulos B."/>
            <person name="Lipzen A."/>
            <person name="Chen C."/>
            <person name="Yanf M."/>
            <person name="Daum C."/>
            <person name="Ng V."/>
            <person name="Clum A."/>
            <person name="Steindorff A."/>
            <person name="Ohm R."/>
            <person name="Martin F."/>
            <person name="Silar P."/>
            <person name="Natvig D."/>
            <person name="Lalanne C."/>
            <person name="Gautier V."/>
            <person name="Ament-Velasquez S.L."/>
            <person name="Kruys A."/>
            <person name="Hutchinson M.I."/>
            <person name="Powell A.J."/>
            <person name="Barry K."/>
            <person name="Miller A.N."/>
            <person name="Grigoriev I.V."/>
            <person name="Debuchy R."/>
            <person name="Gladieux P."/>
            <person name="Thoren M.H."/>
            <person name="Johannesson H."/>
        </authorList>
    </citation>
    <scope>NUCLEOTIDE SEQUENCE</scope>
    <source>
        <strain evidence="2">8032-3</strain>
    </source>
</reference>
<keyword evidence="3" id="KW-1185">Reference proteome</keyword>
<dbReference type="GeneID" id="85311371"/>
<dbReference type="RefSeq" id="XP_060282854.1">
    <property type="nucleotide sequence ID" value="XM_060428184.1"/>
</dbReference>